<dbReference type="PROSITE" id="PS00061">
    <property type="entry name" value="ADH_SHORT"/>
    <property type="match status" value="1"/>
</dbReference>
<dbReference type="Proteomes" id="UP000564573">
    <property type="component" value="Unassembled WGS sequence"/>
</dbReference>
<dbReference type="PANTHER" id="PTHR43975">
    <property type="entry name" value="ZGC:101858"/>
    <property type="match status" value="1"/>
</dbReference>
<proteinExistence type="inferred from homology"/>
<dbReference type="AlphaFoldDB" id="A0A839XPF6"/>
<dbReference type="SMART" id="SM00822">
    <property type="entry name" value="PKS_KR"/>
    <property type="match status" value="1"/>
</dbReference>
<accession>A0A839XPF6</accession>
<sequence>MADSVASPTRGSNPVILITGGGSGIGAAVARALAAMSWTVVICGRRSAVLEQVADSPRIHPVVTDITDTDAVRTMVDGIVDRFGRIDGIVLNAGLVRSAPVSELSERDWSAMLETNLTAPYRLLHLTLPHLVKSQGAVVGVSSVGALRASEGNCGYNATKAGLNMLLQSVAVDYGPQGVRANVVCPGWTRTEMADEEMADLAQKHGLDVDQAYDLTTSLTPLSRPATSAEVAAVIAWLLSPAASYVNAAVLPVDGGHSAVDVGTVAFNSRFSVHP</sequence>
<evidence type="ECO:0000256" key="2">
    <source>
        <dbReference type="ARBA" id="ARBA00023002"/>
    </source>
</evidence>
<comment type="similarity">
    <text evidence="1">Belongs to the short-chain dehydrogenases/reductases (SDR) family.</text>
</comment>
<dbReference type="PRINTS" id="PR00081">
    <property type="entry name" value="GDHRDH"/>
</dbReference>
<evidence type="ECO:0000313" key="5">
    <source>
        <dbReference type="Proteomes" id="UP000564573"/>
    </source>
</evidence>
<feature type="domain" description="Ketoreductase" evidence="3">
    <location>
        <begin position="14"/>
        <end position="191"/>
    </location>
</feature>
<protein>
    <submittedName>
        <fullName evidence="4">NAD(P)-dependent dehydrogenase (Short-subunit alcohol dehydrogenase family)</fullName>
    </submittedName>
</protein>
<dbReference type="GO" id="GO:0016491">
    <property type="term" value="F:oxidoreductase activity"/>
    <property type="evidence" value="ECO:0007669"/>
    <property type="project" value="UniProtKB-KW"/>
</dbReference>
<name>A0A839XPF6_9PSEU</name>
<evidence type="ECO:0000256" key="1">
    <source>
        <dbReference type="ARBA" id="ARBA00006484"/>
    </source>
</evidence>
<comment type="caution">
    <text evidence="4">The sequence shown here is derived from an EMBL/GenBank/DDBJ whole genome shotgun (WGS) entry which is preliminary data.</text>
</comment>
<evidence type="ECO:0000259" key="3">
    <source>
        <dbReference type="SMART" id="SM00822"/>
    </source>
</evidence>
<dbReference type="CDD" id="cd05233">
    <property type="entry name" value="SDR_c"/>
    <property type="match status" value="1"/>
</dbReference>
<dbReference type="PANTHER" id="PTHR43975:SF2">
    <property type="entry name" value="EG:BACR7A4.14 PROTEIN-RELATED"/>
    <property type="match status" value="1"/>
</dbReference>
<keyword evidence="5" id="KW-1185">Reference proteome</keyword>
<dbReference type="FunFam" id="3.40.50.720:FF:000084">
    <property type="entry name" value="Short-chain dehydrogenase reductase"/>
    <property type="match status" value="1"/>
</dbReference>
<dbReference type="RefSeq" id="WP_183784354.1">
    <property type="nucleotide sequence ID" value="NZ_JACIBS010000001.1"/>
</dbReference>
<gene>
    <name evidence="4" type="ORF">FB384_003471</name>
</gene>
<organism evidence="4 5">
    <name type="scientific">Prauserella sediminis</name>
    <dbReference type="NCBI Taxonomy" id="577680"/>
    <lineage>
        <taxon>Bacteria</taxon>
        <taxon>Bacillati</taxon>
        <taxon>Actinomycetota</taxon>
        <taxon>Actinomycetes</taxon>
        <taxon>Pseudonocardiales</taxon>
        <taxon>Pseudonocardiaceae</taxon>
        <taxon>Prauserella</taxon>
        <taxon>Prauserella salsuginis group</taxon>
    </lineage>
</organism>
<evidence type="ECO:0000313" key="4">
    <source>
        <dbReference type="EMBL" id="MBB3664567.1"/>
    </source>
</evidence>
<dbReference type="InterPro" id="IPR002347">
    <property type="entry name" value="SDR_fam"/>
</dbReference>
<dbReference type="Gene3D" id="3.40.50.720">
    <property type="entry name" value="NAD(P)-binding Rossmann-like Domain"/>
    <property type="match status" value="1"/>
</dbReference>
<dbReference type="InterPro" id="IPR020904">
    <property type="entry name" value="Sc_DH/Rdtase_CS"/>
</dbReference>
<reference evidence="4 5" key="1">
    <citation type="submission" date="2020-08" db="EMBL/GenBank/DDBJ databases">
        <title>Sequencing the genomes of 1000 actinobacteria strains.</title>
        <authorList>
            <person name="Klenk H.-P."/>
        </authorList>
    </citation>
    <scope>NUCLEOTIDE SEQUENCE [LARGE SCALE GENOMIC DNA]</scope>
    <source>
        <strain evidence="4 5">DSM 45267</strain>
    </source>
</reference>
<dbReference type="PRINTS" id="PR00080">
    <property type="entry name" value="SDRFAMILY"/>
</dbReference>
<dbReference type="InterPro" id="IPR036291">
    <property type="entry name" value="NAD(P)-bd_dom_sf"/>
</dbReference>
<dbReference type="EMBL" id="JACIBS010000001">
    <property type="protein sequence ID" value="MBB3664567.1"/>
    <property type="molecule type" value="Genomic_DNA"/>
</dbReference>
<dbReference type="Pfam" id="PF13561">
    <property type="entry name" value="adh_short_C2"/>
    <property type="match status" value="1"/>
</dbReference>
<keyword evidence="2" id="KW-0560">Oxidoreductase</keyword>
<dbReference type="SUPFAM" id="SSF51735">
    <property type="entry name" value="NAD(P)-binding Rossmann-fold domains"/>
    <property type="match status" value="1"/>
</dbReference>
<dbReference type="InterPro" id="IPR057326">
    <property type="entry name" value="KR_dom"/>
</dbReference>